<proteinExistence type="predicted"/>
<dbReference type="Proteomes" id="UP000744676">
    <property type="component" value="Unassembled WGS sequence"/>
</dbReference>
<name>A0ACB6UZV2_9ASCO</name>
<sequence length="901" mass="98018">MVRSINPSSHSASSTPPAAQSEFESSDDHTSVSNAIGLLSSTQTSISSIPSSLSLATNDNSDNDVESLVTETSPTGIKLSQPQEQQHQSQQQQQQNCQDTLTQQQRPISTLSTNTISSRSTLDRELTIRSKHTSTASTTSTLKHFSIIFTDVNASSSTPSPTTASSPQNATIAPDSSSINSTQPKGTSVSSRYASDTNNPSVMPASASQTPSFSYSHSTKSPSNSNASAPSLNSITENVSILSYKKDNNKKHKKISKASISSPSELINHEDHFSSVPIASHRPSASGKTATPAAPSDLGQGFKKTHRSRNSVIASISQFMPFQRDPSETPFVVPTTRKLSKQPSLQSMSSQTSTSSSRLSRLADFKNAFRSGNSDSSSNSSGGKFFRSTSLSSRMSFFGVPSLRTSSHIGGHGGSSSGGSSISSNDKPMISLPTPVETSREKLKSKLRASTSLLSLTRLDRSTNNTVMAVPIEQYNLSQMEKLLNFCEIPTVLDFQAYVDRVAADEDEDVFTKISVTSSSEVFAQGSKVYKIIPFGNEESDQSAIQDILQEIEISRTLQVLDGFVDVLEIVVVKGRYPQQLLSREYGTHIQPYAEDQKYCILVLNNAGKDLRRFRVESWADAESIFWQTAVALAQAEEHFQFEHRDLHWGNIVVDDRPDERVAPPQEGDGTATYSLADECGKQLLARSTLRITLIDYTLSRINAETSGRTATIHTRLDQPEFFRGKGDYQLDIYRFMRNNILSNGPSPDDGSAPNTPTSLRSNTYGTGVDWSVYVPKTNVYWLHYVAERLINHKGLRSANPTGTLRRNGASSSSSSSATATTPTSPHTPGTAGALESDLQAEEIQSCRALEAVYRALDPRKHRNNSNETVMTTSVINDLASARDVLRWGLKTKSFPGHGRA</sequence>
<dbReference type="EMBL" id="QVQA01000217">
    <property type="protein sequence ID" value="KAF5093624.1"/>
    <property type="molecule type" value="Genomic_DNA"/>
</dbReference>
<accession>A0ACB6UZV2</accession>
<comment type="caution">
    <text evidence="1">The sequence shown here is derived from an EMBL/GenBank/DDBJ whole genome shotgun (WGS) entry which is preliminary data.</text>
</comment>
<reference evidence="1 2" key="1">
    <citation type="journal article" date="2020" name="Front. Microbiol.">
        <title>Phenotypic and Genetic Characterization of the Cheese Ripening Yeast Geotrichum candidum.</title>
        <authorList>
            <person name="Perkins V."/>
            <person name="Vignola S."/>
            <person name="Lessard M.H."/>
            <person name="Plante P.L."/>
            <person name="Corbeil J."/>
            <person name="Dugat-Bony E."/>
            <person name="Frenette M."/>
            <person name="Labrie S."/>
        </authorList>
    </citation>
    <scope>NUCLEOTIDE SEQUENCE [LARGE SCALE GENOMIC DNA]</scope>
    <source>
        <strain evidence="1 2">LMA-1147</strain>
    </source>
</reference>
<evidence type="ECO:0000313" key="1">
    <source>
        <dbReference type="EMBL" id="KAF5093624.1"/>
    </source>
</evidence>
<evidence type="ECO:0000313" key="2">
    <source>
        <dbReference type="Proteomes" id="UP000744676"/>
    </source>
</evidence>
<keyword evidence="2" id="KW-1185">Reference proteome</keyword>
<organism evidence="1 2">
    <name type="scientific">Geotrichum galactomycetum</name>
    <dbReference type="NCBI Taxonomy" id="27317"/>
    <lineage>
        <taxon>Eukaryota</taxon>
        <taxon>Fungi</taxon>
        <taxon>Dikarya</taxon>
        <taxon>Ascomycota</taxon>
        <taxon>Saccharomycotina</taxon>
        <taxon>Dipodascomycetes</taxon>
        <taxon>Dipodascales</taxon>
        <taxon>Dipodascaceae</taxon>
        <taxon>Geotrichum</taxon>
    </lineage>
</organism>
<protein>
    <submittedName>
        <fullName evidence="1">Uncharacterized protein</fullName>
    </submittedName>
</protein>
<gene>
    <name evidence="1" type="ORF">D0Z00_003950</name>
</gene>